<organism evidence="2 3">
    <name type="scientific">Novosphingobium guangzhouense</name>
    <dbReference type="NCBI Taxonomy" id="1850347"/>
    <lineage>
        <taxon>Bacteria</taxon>
        <taxon>Pseudomonadati</taxon>
        <taxon>Pseudomonadota</taxon>
        <taxon>Alphaproteobacteria</taxon>
        <taxon>Sphingomonadales</taxon>
        <taxon>Sphingomonadaceae</taxon>
        <taxon>Novosphingobium</taxon>
    </lineage>
</organism>
<gene>
    <name evidence="2" type="ORF">A8V01_00030</name>
</gene>
<dbReference type="AlphaFoldDB" id="A0A2K2G6M3"/>
<dbReference type="PANTHER" id="PTHR46112:SF2">
    <property type="entry name" value="XAA-PRO AMINOPEPTIDASE P-RELATED"/>
    <property type="match status" value="1"/>
</dbReference>
<dbReference type="SUPFAM" id="SSF55920">
    <property type="entry name" value="Creatinase/aminopeptidase"/>
    <property type="match status" value="1"/>
</dbReference>
<name>A0A2K2G6M3_9SPHN</name>
<evidence type="ECO:0000259" key="1">
    <source>
        <dbReference type="Pfam" id="PF00557"/>
    </source>
</evidence>
<dbReference type="InterPro" id="IPR029149">
    <property type="entry name" value="Creatin/AminoP/Spt16_N"/>
</dbReference>
<protein>
    <recommendedName>
        <fullName evidence="1">Peptidase M24 domain-containing protein</fullName>
    </recommendedName>
</protein>
<dbReference type="RefSeq" id="WP_103093910.1">
    <property type="nucleotide sequence ID" value="NZ_LYMM01000001.1"/>
</dbReference>
<reference evidence="2 3" key="1">
    <citation type="submission" date="2016-05" db="EMBL/GenBank/DDBJ databases">
        <title>Complete genome sequence of Novosphingobium guangzhouense SA925(T).</title>
        <authorList>
            <person name="Sha S."/>
        </authorList>
    </citation>
    <scope>NUCLEOTIDE SEQUENCE [LARGE SCALE GENOMIC DNA]</scope>
    <source>
        <strain evidence="2 3">SA925</strain>
    </source>
</reference>
<evidence type="ECO:0000313" key="2">
    <source>
        <dbReference type="EMBL" id="PNU06628.1"/>
    </source>
</evidence>
<dbReference type="OrthoDB" id="7323313at2"/>
<keyword evidence="3" id="KW-1185">Reference proteome</keyword>
<dbReference type="EMBL" id="LYMM01000001">
    <property type="protein sequence ID" value="PNU06628.1"/>
    <property type="molecule type" value="Genomic_DNA"/>
</dbReference>
<dbReference type="CDD" id="cd01066">
    <property type="entry name" value="APP_MetAP"/>
    <property type="match status" value="1"/>
</dbReference>
<proteinExistence type="predicted"/>
<sequence length="438" mass="47849">MIDGADLCERTLAGWLAPELIEHTRRGEMLVHRDRADRIMDKYGLDGLVAALPSNIYYLSSHLGISAMMGRHYSSFAVLPRNREAPASLIVNGSMVYHLDYRPTWMPNVEVFSYPIGTDAAGRAVPEPLPSPWAKAIREDSMTDRDRLLMALYAEYEGKTSVSAGGSLANALAKAGLTRGTLGFDDMRVPGVLGADFHGRAVDALNIFREIRMVKSEPEIAILRQAAIRNEAALDAAIATMHVGQPLQDIDLGHQRKWGELGGKSLWLIVNQRGLNSGVVEKDEPTKIDSVGEYLGYKGDVGRTIVVGTPPDEVARRAEANTAALAVFYAEVRPGMTYARGSEIIRDVLCQHGFERGLGGAHPVGLEHTDQPWPVGSEPDPAYFEEVMVFEEGTVFTMDMPYHEVGYGTSHVEDMMVVRADGAEALSSTDTSLRILPA</sequence>
<dbReference type="InterPro" id="IPR050659">
    <property type="entry name" value="Peptidase_M24B"/>
</dbReference>
<dbReference type="Proteomes" id="UP000236327">
    <property type="component" value="Unassembled WGS sequence"/>
</dbReference>
<feature type="domain" description="Peptidase M24" evidence="1">
    <location>
        <begin position="223"/>
        <end position="419"/>
    </location>
</feature>
<dbReference type="Gene3D" id="3.90.230.10">
    <property type="entry name" value="Creatinase/methionine aminopeptidase superfamily"/>
    <property type="match status" value="1"/>
</dbReference>
<evidence type="ECO:0000313" key="3">
    <source>
        <dbReference type="Proteomes" id="UP000236327"/>
    </source>
</evidence>
<dbReference type="InterPro" id="IPR000994">
    <property type="entry name" value="Pept_M24"/>
</dbReference>
<dbReference type="Pfam" id="PF00557">
    <property type="entry name" value="Peptidase_M24"/>
    <property type="match status" value="1"/>
</dbReference>
<dbReference type="SUPFAM" id="SSF53092">
    <property type="entry name" value="Creatinase/prolidase N-terminal domain"/>
    <property type="match status" value="1"/>
</dbReference>
<dbReference type="InterPro" id="IPR036005">
    <property type="entry name" value="Creatinase/aminopeptidase-like"/>
</dbReference>
<accession>A0A2K2G6M3</accession>
<dbReference type="PANTHER" id="PTHR46112">
    <property type="entry name" value="AMINOPEPTIDASE"/>
    <property type="match status" value="1"/>
</dbReference>
<comment type="caution">
    <text evidence="2">The sequence shown here is derived from an EMBL/GenBank/DDBJ whole genome shotgun (WGS) entry which is preliminary data.</text>
</comment>